<proteinExistence type="predicted"/>
<evidence type="ECO:0000256" key="2">
    <source>
        <dbReference type="ARBA" id="ARBA00022771"/>
    </source>
</evidence>
<dbReference type="STRING" id="429701.A0A2G9I6M4"/>
<evidence type="ECO:0000259" key="4">
    <source>
        <dbReference type="PROSITE" id="PS51292"/>
    </source>
</evidence>
<gene>
    <name evidence="5" type="ORF">CDL12_01860</name>
</gene>
<dbReference type="InterPro" id="IPR011016">
    <property type="entry name" value="Znf_RING-CH"/>
</dbReference>
<protein>
    <recommendedName>
        <fullName evidence="4">RING-CH-type domain-containing protein</fullName>
    </recommendedName>
</protein>
<dbReference type="PANTHER" id="PTHR46158">
    <property type="entry name" value="OS02G0165000 PROTEIN"/>
    <property type="match status" value="1"/>
</dbReference>
<dbReference type="InterPro" id="IPR013083">
    <property type="entry name" value="Znf_RING/FYVE/PHD"/>
</dbReference>
<keyword evidence="6" id="KW-1185">Reference proteome</keyword>
<dbReference type="GO" id="GO:0008270">
    <property type="term" value="F:zinc ion binding"/>
    <property type="evidence" value="ECO:0007669"/>
    <property type="project" value="UniProtKB-KW"/>
</dbReference>
<name>A0A2G9I6M4_9LAMI</name>
<evidence type="ECO:0000256" key="1">
    <source>
        <dbReference type="ARBA" id="ARBA00022723"/>
    </source>
</evidence>
<feature type="domain" description="RING-CH-type" evidence="4">
    <location>
        <begin position="64"/>
        <end position="123"/>
    </location>
</feature>
<dbReference type="OrthoDB" id="913619at2759"/>
<organism evidence="5 6">
    <name type="scientific">Handroanthus impetiginosus</name>
    <dbReference type="NCBI Taxonomy" id="429701"/>
    <lineage>
        <taxon>Eukaryota</taxon>
        <taxon>Viridiplantae</taxon>
        <taxon>Streptophyta</taxon>
        <taxon>Embryophyta</taxon>
        <taxon>Tracheophyta</taxon>
        <taxon>Spermatophyta</taxon>
        <taxon>Magnoliopsida</taxon>
        <taxon>eudicotyledons</taxon>
        <taxon>Gunneridae</taxon>
        <taxon>Pentapetalae</taxon>
        <taxon>asterids</taxon>
        <taxon>lamiids</taxon>
        <taxon>Lamiales</taxon>
        <taxon>Bignoniaceae</taxon>
        <taxon>Crescentiina</taxon>
        <taxon>Tabebuia alliance</taxon>
        <taxon>Handroanthus</taxon>
    </lineage>
</organism>
<evidence type="ECO:0000313" key="6">
    <source>
        <dbReference type="Proteomes" id="UP000231279"/>
    </source>
</evidence>
<dbReference type="SMART" id="SM00744">
    <property type="entry name" value="RINGv"/>
    <property type="match status" value="1"/>
</dbReference>
<dbReference type="Pfam" id="PF12906">
    <property type="entry name" value="RINGv"/>
    <property type="match status" value="1"/>
</dbReference>
<dbReference type="AlphaFoldDB" id="A0A2G9I6M4"/>
<evidence type="ECO:0000256" key="3">
    <source>
        <dbReference type="ARBA" id="ARBA00022833"/>
    </source>
</evidence>
<dbReference type="PANTHER" id="PTHR46158:SF11">
    <property type="entry name" value="ZINC FINGER PROTEIN"/>
    <property type="match status" value="1"/>
</dbReference>
<keyword evidence="3" id="KW-0862">Zinc</keyword>
<keyword evidence="1" id="KW-0479">Metal-binding</keyword>
<dbReference type="Proteomes" id="UP000231279">
    <property type="component" value="Unassembled WGS sequence"/>
</dbReference>
<dbReference type="EMBL" id="NKXS01000244">
    <property type="protein sequence ID" value="PIN25388.1"/>
    <property type="molecule type" value="Genomic_DNA"/>
</dbReference>
<comment type="caution">
    <text evidence="5">The sequence shown here is derived from an EMBL/GenBank/DDBJ whole genome shotgun (WGS) entry which is preliminary data.</text>
</comment>
<sequence length="126" mass="14543">MESFGESEDVGKKKLTAAVCESEDMCKRKSFRTEGSRKMELNDKELVMITEKTSQLYFQGEVEKIPKEEAICRFCFNIFQEDNVLKTKCKCKFTLIHESCATAWSQKKGNNKCYVCEQGIRNMPVT</sequence>
<dbReference type="Gene3D" id="3.30.40.10">
    <property type="entry name" value="Zinc/RING finger domain, C3HC4 (zinc finger)"/>
    <property type="match status" value="1"/>
</dbReference>
<dbReference type="PROSITE" id="PS51292">
    <property type="entry name" value="ZF_RING_CH"/>
    <property type="match status" value="1"/>
</dbReference>
<reference evidence="6" key="1">
    <citation type="journal article" date="2018" name="Gigascience">
        <title>Genome assembly of the Pink Ipe (Handroanthus impetiginosus, Bignoniaceae), a highly valued, ecologically keystone Neotropical timber forest tree.</title>
        <authorList>
            <person name="Silva-Junior O.B."/>
            <person name="Grattapaglia D."/>
            <person name="Novaes E."/>
            <person name="Collevatti R.G."/>
        </authorList>
    </citation>
    <scope>NUCLEOTIDE SEQUENCE [LARGE SCALE GENOMIC DNA]</scope>
    <source>
        <strain evidence="6">cv. UFG-1</strain>
    </source>
</reference>
<dbReference type="SUPFAM" id="SSF57850">
    <property type="entry name" value="RING/U-box"/>
    <property type="match status" value="1"/>
</dbReference>
<accession>A0A2G9I6M4</accession>
<keyword evidence="2" id="KW-0863">Zinc-finger</keyword>
<evidence type="ECO:0000313" key="5">
    <source>
        <dbReference type="EMBL" id="PIN25388.1"/>
    </source>
</evidence>